<comment type="caution">
    <text evidence="2">The sequence shown here is derived from an EMBL/GenBank/DDBJ whole genome shotgun (WGS) entry which is preliminary data.</text>
</comment>
<feature type="domain" description="NodB homology" evidence="1">
    <location>
        <begin position="72"/>
        <end position="258"/>
    </location>
</feature>
<accession>A0A6C2D2V6</accession>
<dbReference type="InterPro" id="IPR002509">
    <property type="entry name" value="NODB_dom"/>
</dbReference>
<dbReference type="SUPFAM" id="SSF88713">
    <property type="entry name" value="Glycoside hydrolase/deacetylase"/>
    <property type="match status" value="1"/>
</dbReference>
<dbReference type="AlphaFoldDB" id="A0A6C2D2V6"/>
<evidence type="ECO:0000313" key="3">
    <source>
        <dbReference type="Proteomes" id="UP000389128"/>
    </source>
</evidence>
<dbReference type="PROSITE" id="PS51677">
    <property type="entry name" value="NODB"/>
    <property type="match status" value="1"/>
</dbReference>
<dbReference type="GO" id="GO:0005975">
    <property type="term" value="P:carbohydrate metabolic process"/>
    <property type="evidence" value="ECO:0007669"/>
    <property type="project" value="InterPro"/>
</dbReference>
<dbReference type="PANTHER" id="PTHR10587:SF137">
    <property type="entry name" value="4-DEOXY-4-FORMAMIDO-L-ARABINOSE-PHOSPHOUNDECAPRENOL DEFORMYLASE ARND-RELATED"/>
    <property type="match status" value="1"/>
</dbReference>
<name>A0A6C2D2V6_9RHOO</name>
<reference evidence="2 3" key="1">
    <citation type="submission" date="2019-01" db="EMBL/GenBank/DDBJ databases">
        <title>Zoogloea oleivorans genome sequencing and assembly.</title>
        <authorList>
            <person name="Tancsics A."/>
            <person name="Farkas M."/>
            <person name="Kriszt B."/>
            <person name="Maroti G."/>
            <person name="Horvath B."/>
        </authorList>
    </citation>
    <scope>NUCLEOTIDE SEQUENCE [LARGE SCALE GENOMIC DNA]</scope>
    <source>
        <strain evidence="2 3">Buc</strain>
    </source>
</reference>
<keyword evidence="3" id="KW-1185">Reference proteome</keyword>
<dbReference type="RefSeq" id="WP_148578192.1">
    <property type="nucleotide sequence ID" value="NZ_SDKK01000005.1"/>
</dbReference>
<proteinExistence type="predicted"/>
<protein>
    <submittedName>
        <fullName evidence="2">Polysaccharide deacetylase family protein</fullName>
    </submittedName>
</protein>
<dbReference type="Gene3D" id="3.20.20.370">
    <property type="entry name" value="Glycoside hydrolase/deacetylase"/>
    <property type="match status" value="1"/>
</dbReference>
<dbReference type="OrthoDB" id="276604at2"/>
<dbReference type="Proteomes" id="UP000389128">
    <property type="component" value="Unassembled WGS sequence"/>
</dbReference>
<gene>
    <name evidence="2" type="ORF">ETQ85_06210</name>
</gene>
<dbReference type="InterPro" id="IPR050248">
    <property type="entry name" value="Polysacc_deacetylase_ArnD"/>
</dbReference>
<organism evidence="2 3">
    <name type="scientific">Zoogloea oleivorans</name>
    <dbReference type="NCBI Taxonomy" id="1552750"/>
    <lineage>
        <taxon>Bacteria</taxon>
        <taxon>Pseudomonadati</taxon>
        <taxon>Pseudomonadota</taxon>
        <taxon>Betaproteobacteria</taxon>
        <taxon>Rhodocyclales</taxon>
        <taxon>Zoogloeaceae</taxon>
        <taxon>Zoogloea</taxon>
    </lineage>
</organism>
<dbReference type="EMBL" id="SDKK01000005">
    <property type="protein sequence ID" value="TYC60103.1"/>
    <property type="molecule type" value="Genomic_DNA"/>
</dbReference>
<dbReference type="InterPro" id="IPR011330">
    <property type="entry name" value="Glyco_hydro/deAcase_b/a-brl"/>
</dbReference>
<sequence length="260" mass="27893">MARWQPSPFLRASAVIHAGAGAGLLLAPAHWPLAVGALAANHVVLTLAGLLPRNGLLGPNITRLPADAAARGEIVLSIDDGPDPAVTPRVLDQLDAAKARATFFCIGRRAAAHPALAREIIARGHTIENHSEHHWKRFSTFGPRRMAQEISAAQDTLAQITGHAPRYFRPPAGLRNPFLDPVLARLELRLATWTRRAYDTRVGDPQRVLERLANGLTGGDILLLHDGNAARSPAGQAVILDVLPRLLARIHAAGLHPVTL</sequence>
<dbReference type="Pfam" id="PF01522">
    <property type="entry name" value="Polysacc_deac_1"/>
    <property type="match status" value="1"/>
</dbReference>
<dbReference type="GO" id="GO:0016810">
    <property type="term" value="F:hydrolase activity, acting on carbon-nitrogen (but not peptide) bonds"/>
    <property type="evidence" value="ECO:0007669"/>
    <property type="project" value="InterPro"/>
</dbReference>
<dbReference type="CDD" id="cd10917">
    <property type="entry name" value="CE4_NodB_like_6s_7s"/>
    <property type="match status" value="1"/>
</dbReference>
<evidence type="ECO:0000259" key="1">
    <source>
        <dbReference type="PROSITE" id="PS51677"/>
    </source>
</evidence>
<evidence type="ECO:0000313" key="2">
    <source>
        <dbReference type="EMBL" id="TYC60103.1"/>
    </source>
</evidence>
<dbReference type="PANTHER" id="PTHR10587">
    <property type="entry name" value="GLYCOSYL TRANSFERASE-RELATED"/>
    <property type="match status" value="1"/>
</dbReference>